<dbReference type="Gene3D" id="2.60.40.1080">
    <property type="match status" value="6"/>
</dbReference>
<evidence type="ECO:0000313" key="5">
    <source>
        <dbReference type="Proteomes" id="UP000192775"/>
    </source>
</evidence>
<dbReference type="SMART" id="SM00635">
    <property type="entry name" value="BID_2"/>
    <property type="match status" value="8"/>
</dbReference>
<feature type="transmembrane region" description="Helical" evidence="2">
    <location>
        <begin position="1274"/>
        <end position="1293"/>
    </location>
</feature>
<organism evidence="4 5">
    <name type="scientific">Cnuibacter physcomitrellae</name>
    <dbReference type="NCBI Taxonomy" id="1619308"/>
    <lineage>
        <taxon>Bacteria</taxon>
        <taxon>Bacillati</taxon>
        <taxon>Actinomycetota</taxon>
        <taxon>Actinomycetes</taxon>
        <taxon>Micrococcales</taxon>
        <taxon>Microbacteriaceae</taxon>
        <taxon>Cnuibacter</taxon>
    </lineage>
</organism>
<evidence type="ECO:0000256" key="2">
    <source>
        <dbReference type="SAM" id="Phobius"/>
    </source>
</evidence>
<accession>A0A1X9LP12</accession>
<protein>
    <submittedName>
        <fullName evidence="4">Uncharacterized protein</fullName>
    </submittedName>
</protein>
<proteinExistence type="predicted"/>
<evidence type="ECO:0000256" key="3">
    <source>
        <dbReference type="SAM" id="SignalP"/>
    </source>
</evidence>
<feature type="signal peptide" evidence="3">
    <location>
        <begin position="1"/>
        <end position="23"/>
    </location>
</feature>
<sequence length="1309" mass="127141">MGWAALPVAIGLLVAVPAAPSFAVTTTVTTFTELTAALSTCGPVPNTIVLGADISNDQRQLPVSCNTTLDLSTHDLSVRALGIAEGVELSVTGPTDGSGGTLTADSRGTTRAGIDTTGATLTVRGGTVTAYGGNLSAGIGGAVGIGRDGGTLNVAGGTVNAYGGVQAAAVGGSSDGGAGGTVTVSSGTLNAHAHESDSVGVGGGNGGGAGATIAVTGGILTASAGGQYGTAIGGGIARASSDGGAGGSLTIGPEGEVVAIAQNAFGAGWKGTPVGDFGSLRVDGTLRLPSGRLYVGRSTTASQEVRVGESGRIVGSTADPTVGASLEGPGWIDNRGSITLSSRPPTGMVSGNNTLVHFNSSMFADVQVLAPTFADGVRTLPTPPPGTAWNTLRDGSGTWFTSTSPLGGESFLNLYPVAPATMTVPTDFTIAAGERIFFPITVNGSDGEPLSPQPGIEFAFAGCSLAAGGVFTIAGPCSVTASTTVQGALVQKTFTIQIVPGPATAMTIAPSDTTVTEGSSIDFTVGAWDSFGNTIDTSGATVVSTGTRDKVDGHTVRFSGAGVHTVTATLQSSTITTDITVVAGPVASLSITPQNLTVTQGDAVVFTITGTDAGGNPVDTTDATLTSGSRDLVGGHTVLFSGAGDHVVTATLNGVSTSTTIRVVAGPLATLSLSPATATVTEGGTTAFSLTGTDSAGNPVDVDDAVLTAAPTDTVDGHSIRFSGAGVRTVTATLNGVTTTAEITVTPGPLSTLAITPATQTITQGDTIGFTVTGTDSAGNPVDTTGAVLSSDTRADTITGTSVTFSGAGTHIVTATLNGVSTSAAIEVVAGPLATLAVTPATATVTQGDTTVFTITGADAAGNTVNVEDATLTSTAEKDVVDARAVTFSGAGTRTITATLDDITATATIDVIAGPVATLTLTPSTTTVTQGDTIGFTITGADAAGNPVDTSGAALTSASSADTIDDTSVTFSGAGTHTITATLGGISATASIEVVAGPLAALTVTPATATVTQGDTTVFTLTGTDGAGNPVNVDAAELASTATTDSIDGRAVTFSGAGTRTITATLGDITATATIDVTAGPLTTLTLTPASTTISQGESLEFTVTGADAAGNPIDTTDAVLSSSNPADTIQDRTVTFSGAGSHTITATLGDVTAVALVTVTAGPATTLTVTPSATTVDQGGTLTFALTAADAAGNPVDTSAAVLTSSVDSDVISGTTVTFPHASPHTITATLGALTATVIIEVIPAAVPAPAVPSSPSASAAGLADTGLDGGTAGTAGAAALALVLAGAVLLLTRRHRAGSPTPRRPRP</sequence>
<reference evidence="4 5" key="1">
    <citation type="submission" date="2017-04" db="EMBL/GenBank/DDBJ databases">
        <authorList>
            <person name="Afonso C.L."/>
            <person name="Miller P.J."/>
            <person name="Scott M.A."/>
            <person name="Spackman E."/>
            <person name="Goraichik I."/>
            <person name="Dimitrov K.M."/>
            <person name="Suarez D.L."/>
            <person name="Swayne D.E."/>
        </authorList>
    </citation>
    <scope>NUCLEOTIDE SEQUENCE [LARGE SCALE GENOMIC DNA]</scope>
    <source>
        <strain evidence="5">XA(T)</strain>
    </source>
</reference>
<dbReference type="InterPro" id="IPR003343">
    <property type="entry name" value="Big_2"/>
</dbReference>
<evidence type="ECO:0000313" key="4">
    <source>
        <dbReference type="EMBL" id="ARJ06926.1"/>
    </source>
</evidence>
<feature type="region of interest" description="Disordered" evidence="1">
    <location>
        <begin position="92"/>
        <end position="111"/>
    </location>
</feature>
<keyword evidence="2" id="KW-0812">Transmembrane</keyword>
<feature type="chain" id="PRO_5043825770" evidence="3">
    <location>
        <begin position="24"/>
        <end position="1309"/>
    </location>
</feature>
<keyword evidence="2" id="KW-1133">Transmembrane helix</keyword>
<dbReference type="Proteomes" id="UP000192775">
    <property type="component" value="Chromosome"/>
</dbReference>
<keyword evidence="2" id="KW-0472">Membrane</keyword>
<gene>
    <name evidence="4" type="ORF">B5808_18110</name>
</gene>
<dbReference type="KEGG" id="cphy:B5808_18110"/>
<keyword evidence="3" id="KW-0732">Signal</keyword>
<keyword evidence="5" id="KW-1185">Reference proteome</keyword>
<dbReference type="STRING" id="1619308.B5808_18110"/>
<dbReference type="EMBL" id="CP020715">
    <property type="protein sequence ID" value="ARJ06926.1"/>
    <property type="molecule type" value="Genomic_DNA"/>
</dbReference>
<name>A0A1X9LP12_9MICO</name>
<evidence type="ECO:0000256" key="1">
    <source>
        <dbReference type="SAM" id="MobiDB-lite"/>
    </source>
</evidence>